<dbReference type="Gene3D" id="2.60.120.310">
    <property type="entry name" value="Copper type II, ascorbate-dependent monooxygenase, N-terminal domain"/>
    <property type="match status" value="1"/>
</dbReference>
<name>A0ABY6K4B6_9ARAC</name>
<dbReference type="CDD" id="cd09631">
    <property type="entry name" value="DOMON_DOH"/>
    <property type="match status" value="1"/>
</dbReference>
<dbReference type="EMBL" id="CP092864">
    <property type="protein sequence ID" value="UYV63648.1"/>
    <property type="molecule type" value="Genomic_DNA"/>
</dbReference>
<dbReference type="PANTHER" id="PTHR10157:SF23">
    <property type="entry name" value="MOXD1 HOMOLOG 1"/>
    <property type="match status" value="1"/>
</dbReference>
<evidence type="ECO:0000256" key="2">
    <source>
        <dbReference type="ARBA" id="ARBA00023157"/>
    </source>
</evidence>
<organism evidence="5 6">
    <name type="scientific">Cordylochernes scorpioides</name>
    <dbReference type="NCBI Taxonomy" id="51811"/>
    <lineage>
        <taxon>Eukaryota</taxon>
        <taxon>Metazoa</taxon>
        <taxon>Ecdysozoa</taxon>
        <taxon>Arthropoda</taxon>
        <taxon>Chelicerata</taxon>
        <taxon>Arachnida</taxon>
        <taxon>Pseudoscorpiones</taxon>
        <taxon>Cheliferoidea</taxon>
        <taxon>Chernetidae</taxon>
        <taxon>Cordylochernes</taxon>
    </lineage>
</organism>
<dbReference type="PROSITE" id="PS50836">
    <property type="entry name" value="DOMON"/>
    <property type="match status" value="1"/>
</dbReference>
<gene>
    <name evidence="5" type="ORF">LAZ67_2005165</name>
</gene>
<dbReference type="InterPro" id="IPR000945">
    <property type="entry name" value="DBH-like"/>
</dbReference>
<evidence type="ECO:0000256" key="3">
    <source>
        <dbReference type="ARBA" id="ARBA00023180"/>
    </source>
</evidence>
<evidence type="ECO:0000256" key="1">
    <source>
        <dbReference type="ARBA" id="ARBA00010676"/>
    </source>
</evidence>
<sequence>MDSQQDYVLLGGWENDTHTMLQFSRALETCDPDDMPIANDTIRVMYAWHAEDPDDSGQPKYHGPVNRGVRSIMLLQPQGAGSDVHEDSGLYWDALAPNYTLPSDMDTMYWCKILRSPHIPTKHHIYKVEPNIQPGNEGLVHHVILYHCLDRGEDEAEPYVDHPGHECHHPNMPNVFDWCEGVFAAWGIGGEVMHLPEHAGIPFGGEEERYFMLEVHYDNPAKREGVMDNSGLRIHYTPRLRTYDAATLLAGAATTPTVVIPPGQPSFVVAGHGDPRCLADGGWSTKEEMCLAFFLYYPRIARVASLTSPVSNLVQGLVGIKKMHKKRDWKFTKFRG</sequence>
<keyword evidence="6" id="KW-1185">Reference proteome</keyword>
<protein>
    <submittedName>
        <fullName evidence="5">MOXD1</fullName>
    </submittedName>
</protein>
<feature type="domain" description="DOMON" evidence="4">
    <location>
        <begin position="1"/>
        <end position="49"/>
    </location>
</feature>
<dbReference type="InterPro" id="IPR005018">
    <property type="entry name" value="DOMON_domain"/>
</dbReference>
<dbReference type="InterPro" id="IPR014784">
    <property type="entry name" value="Cu2_ascorb_mOase-like_C"/>
</dbReference>
<dbReference type="PRINTS" id="PR00767">
    <property type="entry name" value="DBMONOXGNASE"/>
</dbReference>
<dbReference type="InterPro" id="IPR036939">
    <property type="entry name" value="Cu2_ascorb_mOase_N_sf"/>
</dbReference>
<dbReference type="InterPro" id="IPR000323">
    <property type="entry name" value="Cu2_ascorb_mOase_N"/>
</dbReference>
<keyword evidence="2" id="KW-1015">Disulfide bond</keyword>
<dbReference type="Gene3D" id="2.60.120.230">
    <property type="match status" value="1"/>
</dbReference>
<proteinExistence type="inferred from homology"/>
<dbReference type="SUPFAM" id="SSF49742">
    <property type="entry name" value="PHM/PNGase F"/>
    <property type="match status" value="2"/>
</dbReference>
<reference evidence="5 6" key="1">
    <citation type="submission" date="2022-01" db="EMBL/GenBank/DDBJ databases">
        <title>A chromosomal length assembly of Cordylochernes scorpioides.</title>
        <authorList>
            <person name="Zeh D."/>
            <person name="Zeh J."/>
        </authorList>
    </citation>
    <scope>NUCLEOTIDE SEQUENCE [LARGE SCALE GENOMIC DNA]</scope>
    <source>
        <strain evidence="5">IN4F17</strain>
        <tissue evidence="5">Whole Body</tissue>
    </source>
</reference>
<accession>A0ABY6K4B6</accession>
<evidence type="ECO:0000313" key="6">
    <source>
        <dbReference type="Proteomes" id="UP001235939"/>
    </source>
</evidence>
<evidence type="ECO:0000313" key="5">
    <source>
        <dbReference type="EMBL" id="UYV63648.1"/>
    </source>
</evidence>
<dbReference type="InterPro" id="IPR008977">
    <property type="entry name" value="PHM/PNGase_F_dom_sf"/>
</dbReference>
<evidence type="ECO:0000259" key="4">
    <source>
        <dbReference type="PROSITE" id="PS50836"/>
    </source>
</evidence>
<dbReference type="InterPro" id="IPR045266">
    <property type="entry name" value="DOH_DOMON"/>
</dbReference>
<keyword evidence="3" id="KW-0325">Glycoprotein</keyword>
<dbReference type="PANTHER" id="PTHR10157">
    <property type="entry name" value="DOPAMINE BETA HYDROXYLASE RELATED"/>
    <property type="match status" value="1"/>
</dbReference>
<dbReference type="InterPro" id="IPR028460">
    <property type="entry name" value="Tbh/DBH"/>
</dbReference>
<comment type="similarity">
    <text evidence="1">Belongs to the copper type II ascorbate-dependent monooxygenase family.</text>
</comment>
<dbReference type="Pfam" id="PF01082">
    <property type="entry name" value="Cu2_monooxygen"/>
    <property type="match status" value="1"/>
</dbReference>
<dbReference type="Proteomes" id="UP001235939">
    <property type="component" value="Chromosome 02"/>
</dbReference>